<feature type="compositionally biased region" description="Low complexity" evidence="1">
    <location>
        <begin position="152"/>
        <end position="163"/>
    </location>
</feature>
<dbReference type="HOGENOM" id="CLU_1311229_0_0_1"/>
<evidence type="ECO:0000313" key="4">
    <source>
        <dbReference type="Proteomes" id="UP000000305"/>
    </source>
</evidence>
<feature type="signal peptide" evidence="2">
    <location>
        <begin position="1"/>
        <end position="17"/>
    </location>
</feature>
<dbReference type="KEGG" id="dpx:DAPPUDRAFT_94137"/>
<dbReference type="OrthoDB" id="10499559at2759"/>
<dbReference type="InParanoid" id="E9FS85"/>
<proteinExistence type="predicted"/>
<sequence length="210" mass="22970">MSAILSLSLSILSLSSSLLFVRRRVPFGYSGGQSCRPTWHVPIPRIRTLSSKIGEQVTGSVFTGGIRKMKDPSLEQLATIDDRDEGVDVCDLSPEIKGIGATISPSTRRHQLIPGRQSPRWIGRHSPIASDVCETIPEETSAGSATAENDSAQNQARQQQIAATHPPPRRHKLLPIQHLSLHIRQTLILDPTASFLISSDLCHECTVDEL</sequence>
<name>E9FS85_DAPPU</name>
<accession>E9FS85</accession>
<keyword evidence="2" id="KW-0732">Signal</keyword>
<evidence type="ECO:0000256" key="1">
    <source>
        <dbReference type="SAM" id="MobiDB-lite"/>
    </source>
</evidence>
<organism evidence="3 4">
    <name type="scientific">Daphnia pulex</name>
    <name type="common">Water flea</name>
    <dbReference type="NCBI Taxonomy" id="6669"/>
    <lineage>
        <taxon>Eukaryota</taxon>
        <taxon>Metazoa</taxon>
        <taxon>Ecdysozoa</taxon>
        <taxon>Arthropoda</taxon>
        <taxon>Crustacea</taxon>
        <taxon>Branchiopoda</taxon>
        <taxon>Diplostraca</taxon>
        <taxon>Cladocera</taxon>
        <taxon>Anomopoda</taxon>
        <taxon>Daphniidae</taxon>
        <taxon>Daphnia</taxon>
    </lineage>
</organism>
<evidence type="ECO:0000313" key="3">
    <source>
        <dbReference type="EMBL" id="EFX89991.1"/>
    </source>
</evidence>
<feature type="region of interest" description="Disordered" evidence="1">
    <location>
        <begin position="139"/>
        <end position="170"/>
    </location>
</feature>
<dbReference type="EMBL" id="GL732523">
    <property type="protein sequence ID" value="EFX89991.1"/>
    <property type="molecule type" value="Genomic_DNA"/>
</dbReference>
<reference evidence="3 4" key="1">
    <citation type="journal article" date="2011" name="Science">
        <title>The ecoresponsive genome of Daphnia pulex.</title>
        <authorList>
            <person name="Colbourne J.K."/>
            <person name="Pfrender M.E."/>
            <person name="Gilbert D."/>
            <person name="Thomas W.K."/>
            <person name="Tucker A."/>
            <person name="Oakley T.H."/>
            <person name="Tokishita S."/>
            <person name="Aerts A."/>
            <person name="Arnold G.J."/>
            <person name="Basu M.K."/>
            <person name="Bauer D.J."/>
            <person name="Caceres C.E."/>
            <person name="Carmel L."/>
            <person name="Casola C."/>
            <person name="Choi J.H."/>
            <person name="Detter J.C."/>
            <person name="Dong Q."/>
            <person name="Dusheyko S."/>
            <person name="Eads B.D."/>
            <person name="Frohlich T."/>
            <person name="Geiler-Samerotte K.A."/>
            <person name="Gerlach D."/>
            <person name="Hatcher P."/>
            <person name="Jogdeo S."/>
            <person name="Krijgsveld J."/>
            <person name="Kriventseva E.V."/>
            <person name="Kultz D."/>
            <person name="Laforsch C."/>
            <person name="Lindquist E."/>
            <person name="Lopez J."/>
            <person name="Manak J.R."/>
            <person name="Muller J."/>
            <person name="Pangilinan J."/>
            <person name="Patwardhan R.P."/>
            <person name="Pitluck S."/>
            <person name="Pritham E.J."/>
            <person name="Rechtsteiner A."/>
            <person name="Rho M."/>
            <person name="Rogozin I.B."/>
            <person name="Sakarya O."/>
            <person name="Salamov A."/>
            <person name="Schaack S."/>
            <person name="Shapiro H."/>
            <person name="Shiga Y."/>
            <person name="Skalitzky C."/>
            <person name="Smith Z."/>
            <person name="Souvorov A."/>
            <person name="Sung W."/>
            <person name="Tang Z."/>
            <person name="Tsuchiya D."/>
            <person name="Tu H."/>
            <person name="Vos H."/>
            <person name="Wang M."/>
            <person name="Wolf Y.I."/>
            <person name="Yamagata H."/>
            <person name="Yamada T."/>
            <person name="Ye Y."/>
            <person name="Shaw J.R."/>
            <person name="Andrews J."/>
            <person name="Crease T.J."/>
            <person name="Tang H."/>
            <person name="Lucas S.M."/>
            <person name="Robertson H.M."/>
            <person name="Bork P."/>
            <person name="Koonin E.V."/>
            <person name="Zdobnov E.M."/>
            <person name="Grigoriev I.V."/>
            <person name="Lynch M."/>
            <person name="Boore J.L."/>
        </authorList>
    </citation>
    <scope>NUCLEOTIDE SEQUENCE [LARGE SCALE GENOMIC DNA]</scope>
</reference>
<feature type="compositionally biased region" description="Polar residues" evidence="1">
    <location>
        <begin position="141"/>
        <end position="151"/>
    </location>
</feature>
<gene>
    <name evidence="3" type="ORF">DAPPUDRAFT_94137</name>
</gene>
<dbReference type="AlphaFoldDB" id="E9FS85"/>
<keyword evidence="4" id="KW-1185">Reference proteome</keyword>
<protein>
    <submittedName>
        <fullName evidence="3">Uncharacterized protein</fullName>
    </submittedName>
</protein>
<evidence type="ECO:0000256" key="2">
    <source>
        <dbReference type="SAM" id="SignalP"/>
    </source>
</evidence>
<feature type="chain" id="PRO_5003236322" evidence="2">
    <location>
        <begin position="18"/>
        <end position="210"/>
    </location>
</feature>
<dbReference type="Proteomes" id="UP000000305">
    <property type="component" value="Unassembled WGS sequence"/>
</dbReference>